<sequence>MLRKLSNNRRQPLTSHANPPPNQRSGLIPGAVIASQNTNPPPVLEGSSGPSNRRLEEEAMGRGRRRLLPDGDLLSPREHKSYFGAIDLHFGSRRTIFFVRYIASR</sequence>
<proteinExistence type="predicted"/>
<protein>
    <submittedName>
        <fullName evidence="2">Uncharacterized protein</fullName>
    </submittedName>
</protein>
<evidence type="ECO:0000313" key="2">
    <source>
        <dbReference type="EMBL" id="GFT08881.1"/>
    </source>
</evidence>
<evidence type="ECO:0000256" key="1">
    <source>
        <dbReference type="SAM" id="MobiDB-lite"/>
    </source>
</evidence>
<feature type="compositionally biased region" description="Polar residues" evidence="1">
    <location>
        <begin position="8"/>
        <end position="17"/>
    </location>
</feature>
<dbReference type="AlphaFoldDB" id="A0A8X6THF5"/>
<accession>A0A8X6THF5</accession>
<organism evidence="2 3">
    <name type="scientific">Nephila pilipes</name>
    <name type="common">Giant wood spider</name>
    <name type="synonym">Nephila maculata</name>
    <dbReference type="NCBI Taxonomy" id="299642"/>
    <lineage>
        <taxon>Eukaryota</taxon>
        <taxon>Metazoa</taxon>
        <taxon>Ecdysozoa</taxon>
        <taxon>Arthropoda</taxon>
        <taxon>Chelicerata</taxon>
        <taxon>Arachnida</taxon>
        <taxon>Araneae</taxon>
        <taxon>Araneomorphae</taxon>
        <taxon>Entelegynae</taxon>
        <taxon>Araneoidea</taxon>
        <taxon>Nephilidae</taxon>
        <taxon>Nephila</taxon>
    </lineage>
</organism>
<feature type="region of interest" description="Disordered" evidence="1">
    <location>
        <begin position="1"/>
        <end position="74"/>
    </location>
</feature>
<dbReference type="EMBL" id="BMAW01057057">
    <property type="protein sequence ID" value="GFT08881.1"/>
    <property type="molecule type" value="Genomic_DNA"/>
</dbReference>
<name>A0A8X6THF5_NEPPI</name>
<evidence type="ECO:0000313" key="3">
    <source>
        <dbReference type="Proteomes" id="UP000887013"/>
    </source>
</evidence>
<gene>
    <name evidence="2" type="ORF">NPIL_457651</name>
</gene>
<reference evidence="2" key="1">
    <citation type="submission" date="2020-08" db="EMBL/GenBank/DDBJ databases">
        <title>Multicomponent nature underlies the extraordinary mechanical properties of spider dragline silk.</title>
        <authorList>
            <person name="Kono N."/>
            <person name="Nakamura H."/>
            <person name="Mori M."/>
            <person name="Yoshida Y."/>
            <person name="Ohtoshi R."/>
            <person name="Malay A.D."/>
            <person name="Moran D.A.P."/>
            <person name="Tomita M."/>
            <person name="Numata K."/>
            <person name="Arakawa K."/>
        </authorList>
    </citation>
    <scope>NUCLEOTIDE SEQUENCE</scope>
</reference>
<keyword evidence="3" id="KW-1185">Reference proteome</keyword>
<comment type="caution">
    <text evidence="2">The sequence shown here is derived from an EMBL/GenBank/DDBJ whole genome shotgun (WGS) entry which is preliminary data.</text>
</comment>
<dbReference type="Proteomes" id="UP000887013">
    <property type="component" value="Unassembled WGS sequence"/>
</dbReference>